<dbReference type="EMBL" id="JABDTM020021835">
    <property type="protein sequence ID" value="KAH0816241.1"/>
    <property type="molecule type" value="Genomic_DNA"/>
</dbReference>
<accession>A0A8J6HJR3</accession>
<feature type="compositionally biased region" description="Basic and acidic residues" evidence="1">
    <location>
        <begin position="40"/>
        <end position="55"/>
    </location>
</feature>
<evidence type="ECO:0000313" key="2">
    <source>
        <dbReference type="EMBL" id="KAH0816241.1"/>
    </source>
</evidence>
<sequence>MASVREWRFVRDKIGRRSIRRTAQGEPASLGRSPPTPPEPRCRPGEKFSRKREIGPETTHGARKSRLTEAALLPICPDRNLVKRFYQLQTWSSGAEKASERRIESGIPGMSERRCDPAKRRLSSPVLRELSACYWMEIREPCEFHERTPGMRLVPPRIRERVTDRVTRVGDAGHNGAPDAVPQCTAAGGNFGVASVNFFNHYIAIYQLIFFTVETSLRTLIIDASINYNNSHWTSEPQITVCILQWRRHEAPVTQGAPSKLPYSEYSPIKKLFRVTSSLQEWLLNLPPALMESQGRRGLQELKFGTEVAGHAVPAPGADGI</sequence>
<dbReference type="Proteomes" id="UP000719412">
    <property type="component" value="Unassembled WGS sequence"/>
</dbReference>
<protein>
    <submittedName>
        <fullName evidence="2">Uncharacterized protein</fullName>
    </submittedName>
</protein>
<evidence type="ECO:0000256" key="1">
    <source>
        <dbReference type="SAM" id="MobiDB-lite"/>
    </source>
</evidence>
<dbReference type="AlphaFoldDB" id="A0A8J6HJR3"/>
<reference evidence="2" key="1">
    <citation type="journal article" date="2020" name="J Insects Food Feed">
        <title>The yellow mealworm (Tenebrio molitor) genome: a resource for the emerging insects as food and feed industry.</title>
        <authorList>
            <person name="Eriksson T."/>
            <person name="Andere A."/>
            <person name="Kelstrup H."/>
            <person name="Emery V."/>
            <person name="Picard C."/>
        </authorList>
    </citation>
    <scope>NUCLEOTIDE SEQUENCE</scope>
    <source>
        <strain evidence="2">Stoneville</strain>
        <tissue evidence="2">Whole head</tissue>
    </source>
</reference>
<feature type="region of interest" description="Disordered" evidence="1">
    <location>
        <begin position="15"/>
        <end position="65"/>
    </location>
</feature>
<organism evidence="2 3">
    <name type="scientific">Tenebrio molitor</name>
    <name type="common">Yellow mealworm beetle</name>
    <dbReference type="NCBI Taxonomy" id="7067"/>
    <lineage>
        <taxon>Eukaryota</taxon>
        <taxon>Metazoa</taxon>
        <taxon>Ecdysozoa</taxon>
        <taxon>Arthropoda</taxon>
        <taxon>Hexapoda</taxon>
        <taxon>Insecta</taxon>
        <taxon>Pterygota</taxon>
        <taxon>Neoptera</taxon>
        <taxon>Endopterygota</taxon>
        <taxon>Coleoptera</taxon>
        <taxon>Polyphaga</taxon>
        <taxon>Cucujiformia</taxon>
        <taxon>Tenebrionidae</taxon>
        <taxon>Tenebrio</taxon>
    </lineage>
</organism>
<proteinExistence type="predicted"/>
<keyword evidence="3" id="KW-1185">Reference proteome</keyword>
<comment type="caution">
    <text evidence="2">The sequence shown here is derived from an EMBL/GenBank/DDBJ whole genome shotgun (WGS) entry which is preliminary data.</text>
</comment>
<evidence type="ECO:0000313" key="3">
    <source>
        <dbReference type="Proteomes" id="UP000719412"/>
    </source>
</evidence>
<gene>
    <name evidence="2" type="ORF">GEV33_006549</name>
</gene>
<name>A0A8J6HJR3_TENMO</name>
<reference evidence="2" key="2">
    <citation type="submission" date="2021-08" db="EMBL/GenBank/DDBJ databases">
        <authorList>
            <person name="Eriksson T."/>
        </authorList>
    </citation>
    <scope>NUCLEOTIDE SEQUENCE</scope>
    <source>
        <strain evidence="2">Stoneville</strain>
        <tissue evidence="2">Whole head</tissue>
    </source>
</reference>